<name>A0A812J100_9DINO</name>
<proteinExistence type="predicted"/>
<feature type="non-terminal residue" evidence="1">
    <location>
        <position position="1"/>
    </location>
</feature>
<dbReference type="EMBL" id="CAJNJA010005110">
    <property type="protein sequence ID" value="CAE7183206.1"/>
    <property type="molecule type" value="Genomic_DNA"/>
</dbReference>
<organism evidence="1 2">
    <name type="scientific">Symbiodinium necroappetens</name>
    <dbReference type="NCBI Taxonomy" id="1628268"/>
    <lineage>
        <taxon>Eukaryota</taxon>
        <taxon>Sar</taxon>
        <taxon>Alveolata</taxon>
        <taxon>Dinophyceae</taxon>
        <taxon>Suessiales</taxon>
        <taxon>Symbiodiniaceae</taxon>
        <taxon>Symbiodinium</taxon>
    </lineage>
</organism>
<reference evidence="1" key="1">
    <citation type="submission" date="2021-02" db="EMBL/GenBank/DDBJ databases">
        <authorList>
            <person name="Dougan E. K."/>
            <person name="Rhodes N."/>
            <person name="Thang M."/>
            <person name="Chan C."/>
        </authorList>
    </citation>
    <scope>NUCLEOTIDE SEQUENCE</scope>
</reference>
<evidence type="ECO:0000313" key="1">
    <source>
        <dbReference type="EMBL" id="CAE7183206.1"/>
    </source>
</evidence>
<evidence type="ECO:0000313" key="2">
    <source>
        <dbReference type="Proteomes" id="UP000601435"/>
    </source>
</evidence>
<gene>
    <name evidence="1" type="ORF">SNEC2469_LOCUS771</name>
</gene>
<keyword evidence="2" id="KW-1185">Reference proteome</keyword>
<dbReference type="AlphaFoldDB" id="A0A812J100"/>
<sequence length="118" mass="13198">GGPIPIKNAVSGKSVGCSLEEEMSSSELKLQLQSHTGFHPAVTTMFVNGERCGACGRGRPQDRREVLELSVLRSGMDAKADGFLKKLEEDERFRRDFLEGLMVFWHELQHERLMLGPP</sequence>
<comment type="caution">
    <text evidence="1">The sequence shown here is derived from an EMBL/GenBank/DDBJ whole genome shotgun (WGS) entry which is preliminary data.</text>
</comment>
<dbReference type="Proteomes" id="UP000601435">
    <property type="component" value="Unassembled WGS sequence"/>
</dbReference>
<protein>
    <submittedName>
        <fullName evidence="1">Uncharacterized protein</fullName>
    </submittedName>
</protein>
<accession>A0A812J100</accession>